<evidence type="ECO:0000313" key="2">
    <source>
        <dbReference type="EMBL" id="TMQ91333.1"/>
    </source>
</evidence>
<dbReference type="EMBL" id="VCKW01000218">
    <property type="protein sequence ID" value="TMQ91333.1"/>
    <property type="molecule type" value="Genomic_DNA"/>
</dbReference>
<sequence length="685" mass="74637">MPAAPSGGAAPACPVGPARRSARWPRPSTSERNHLVTLRYRNSDLFTEWPHDRRPDFVPPGERTGCRRVPPAWGVLVRVYLALSARRGRERLAPLLFEAAHRAVGEAFPVPAGVVSSASWTAPGGGAALLGWSNEPEHELLPGILTGRPGRVLGYCGYLTDPGRDADALLAKDDLGDVTAELGGVFSAFRAGDDGVTAATAIARVCPVYHTEARGVRIAGSRALLVHLVARALETGLAEPSVDLAVESLHPLVRHGFFTNDDTPFRGVTALPAATVFEAVPGEPTVIRRLPIPRTGPVPREATGRAKAVRPLAESLAAAAAPLARHREAVTLSLSGGRDSRLMAAALSAAGVRFSASTHGFADDPDVLLGGRVAAALGVEHHVSLAGPEPSRDTVAVPHPFARAHHVVRMCEGMNSAYEQVTAYRRYSPVPRTSGSGGETFRGGFLYDQDDISTDGLLARVRLIFRAAEPIMTPAANALAAAEHARWTDRAERDGFDVLDKLYLYYRTGRWIVGSHSAVLMNSPYYHPFLDNKVIRDVLALPASWRRSEEPFFLLLRELAPGLVQIPPEGKRWRFDRERRPRLSGRRAWRTRAALAPRGRTASFNWRLSRDEAFRRLFTEQIMDGPAALFELVDRQAMADVLADTTGRRWSKQIWHVYTLSVLLSGAWRDPVPRTSRVEIPIPAA</sequence>
<name>A0A5C4J3F3_9ACTN</name>
<dbReference type="InterPro" id="IPR014729">
    <property type="entry name" value="Rossmann-like_a/b/a_fold"/>
</dbReference>
<comment type="caution">
    <text evidence="2">The sequence shown here is derived from an EMBL/GenBank/DDBJ whole genome shotgun (WGS) entry which is preliminary data.</text>
</comment>
<dbReference type="AlphaFoldDB" id="A0A5C4J3F3"/>
<feature type="compositionally biased region" description="Low complexity" evidence="1">
    <location>
        <begin position="1"/>
        <end position="28"/>
    </location>
</feature>
<proteinExistence type="predicted"/>
<feature type="region of interest" description="Disordered" evidence="1">
    <location>
        <begin position="1"/>
        <end position="29"/>
    </location>
</feature>
<organism evidence="2 3">
    <name type="scientific">Actinomadura soli</name>
    <dbReference type="NCBI Taxonomy" id="2508997"/>
    <lineage>
        <taxon>Bacteria</taxon>
        <taxon>Bacillati</taxon>
        <taxon>Actinomycetota</taxon>
        <taxon>Actinomycetes</taxon>
        <taxon>Streptosporangiales</taxon>
        <taxon>Thermomonosporaceae</taxon>
        <taxon>Actinomadura</taxon>
    </lineage>
</organism>
<protein>
    <submittedName>
        <fullName evidence="2">Uncharacterized protein</fullName>
    </submittedName>
</protein>
<keyword evidence="3" id="KW-1185">Reference proteome</keyword>
<dbReference type="Proteomes" id="UP000309174">
    <property type="component" value="Unassembled WGS sequence"/>
</dbReference>
<gene>
    <name evidence="2" type="ORF">ETD83_31445</name>
</gene>
<dbReference type="OrthoDB" id="3491142at2"/>
<dbReference type="Gene3D" id="3.40.50.620">
    <property type="entry name" value="HUPs"/>
    <property type="match status" value="1"/>
</dbReference>
<accession>A0A5C4J3F3</accession>
<dbReference type="SUPFAM" id="SSF52402">
    <property type="entry name" value="Adenine nucleotide alpha hydrolases-like"/>
    <property type="match status" value="1"/>
</dbReference>
<evidence type="ECO:0000313" key="3">
    <source>
        <dbReference type="Proteomes" id="UP000309174"/>
    </source>
</evidence>
<evidence type="ECO:0000256" key="1">
    <source>
        <dbReference type="SAM" id="MobiDB-lite"/>
    </source>
</evidence>
<reference evidence="2 3" key="1">
    <citation type="submission" date="2019-05" db="EMBL/GenBank/DDBJ databases">
        <title>Draft genome sequence of Actinomadura sp. 14C53.</title>
        <authorList>
            <person name="Saricaoglu S."/>
            <person name="Isik K."/>
        </authorList>
    </citation>
    <scope>NUCLEOTIDE SEQUENCE [LARGE SCALE GENOMIC DNA]</scope>
    <source>
        <strain evidence="2 3">14C53</strain>
    </source>
</reference>